<feature type="signal peptide" evidence="2">
    <location>
        <begin position="1"/>
        <end position="29"/>
    </location>
</feature>
<dbReference type="RefSeq" id="WP_394840962.1">
    <property type="nucleotide sequence ID" value="NZ_CP089982.1"/>
</dbReference>
<keyword evidence="1" id="KW-0812">Transmembrane</keyword>
<gene>
    <name evidence="3" type="ORF">LZC95_28285</name>
</gene>
<proteinExistence type="predicted"/>
<feature type="chain" id="PRO_5045860331" evidence="2">
    <location>
        <begin position="30"/>
        <end position="230"/>
    </location>
</feature>
<keyword evidence="1" id="KW-0472">Membrane</keyword>
<feature type="transmembrane region" description="Helical" evidence="1">
    <location>
        <begin position="173"/>
        <end position="197"/>
    </location>
</feature>
<accession>A0ABZ2JX61</accession>
<name>A0ABZ2JX61_9BACT</name>
<dbReference type="EMBL" id="CP089982">
    <property type="protein sequence ID" value="WXA90349.1"/>
    <property type="molecule type" value="Genomic_DNA"/>
</dbReference>
<evidence type="ECO:0000256" key="2">
    <source>
        <dbReference type="SAM" id="SignalP"/>
    </source>
</evidence>
<keyword evidence="2" id="KW-0732">Signal</keyword>
<evidence type="ECO:0000313" key="4">
    <source>
        <dbReference type="Proteomes" id="UP001379533"/>
    </source>
</evidence>
<reference evidence="3 4" key="1">
    <citation type="submission" date="2021-12" db="EMBL/GenBank/DDBJ databases">
        <title>Discovery of the Pendulisporaceae a myxobacterial family with distinct sporulation behavior and unique specialized metabolism.</title>
        <authorList>
            <person name="Garcia R."/>
            <person name="Popoff A."/>
            <person name="Bader C.D."/>
            <person name="Loehr J."/>
            <person name="Walesch S."/>
            <person name="Walt C."/>
            <person name="Boldt J."/>
            <person name="Bunk B."/>
            <person name="Haeckl F.J.F.P.J."/>
            <person name="Gunesch A.P."/>
            <person name="Birkelbach J."/>
            <person name="Nuebel U."/>
            <person name="Pietschmann T."/>
            <person name="Bach T."/>
            <person name="Mueller R."/>
        </authorList>
    </citation>
    <scope>NUCLEOTIDE SEQUENCE [LARGE SCALE GENOMIC DNA]</scope>
    <source>
        <strain evidence="3 4">MSr12523</strain>
    </source>
</reference>
<protein>
    <submittedName>
        <fullName evidence="3">Uncharacterized protein</fullName>
    </submittedName>
</protein>
<evidence type="ECO:0000313" key="3">
    <source>
        <dbReference type="EMBL" id="WXA90349.1"/>
    </source>
</evidence>
<sequence>MNAKLSSPSSLLLAIPTLAVLLTVAPDAAADGAAPAPAAAEIRVTSDRENTTLLRLSGAGTGYGNVGGYGVAMAFESYEPLCTAPCTASADPNGIYRIAGEGITPSSVFRLPGRTHADLRVRAGSSSKRWWGWVSTYVGAALAVGGGTFLLLDAISPQTNYDVKTGEETRSTTFRDIGIIGLVSGAPFLILGIVMVATSGTDVTTASGEMLARRSPRPGKLSLSPTGLVF</sequence>
<keyword evidence="4" id="KW-1185">Reference proteome</keyword>
<evidence type="ECO:0000256" key="1">
    <source>
        <dbReference type="SAM" id="Phobius"/>
    </source>
</evidence>
<organism evidence="3 4">
    <name type="scientific">Pendulispora brunnea</name>
    <dbReference type="NCBI Taxonomy" id="2905690"/>
    <lineage>
        <taxon>Bacteria</taxon>
        <taxon>Pseudomonadati</taxon>
        <taxon>Myxococcota</taxon>
        <taxon>Myxococcia</taxon>
        <taxon>Myxococcales</taxon>
        <taxon>Sorangiineae</taxon>
        <taxon>Pendulisporaceae</taxon>
        <taxon>Pendulispora</taxon>
    </lineage>
</organism>
<feature type="transmembrane region" description="Helical" evidence="1">
    <location>
        <begin position="130"/>
        <end position="152"/>
    </location>
</feature>
<dbReference type="Proteomes" id="UP001379533">
    <property type="component" value="Chromosome"/>
</dbReference>
<keyword evidence="1" id="KW-1133">Transmembrane helix</keyword>